<name>A0A0B4VJ65_SCHMD</name>
<dbReference type="InterPro" id="IPR035908">
    <property type="entry name" value="F0_ATP_A_sf"/>
</dbReference>
<feature type="transmembrane region" description="Helical" evidence="12">
    <location>
        <begin position="21"/>
        <end position="45"/>
    </location>
</feature>
<feature type="transmembrane region" description="Helical" evidence="12">
    <location>
        <begin position="178"/>
        <end position="205"/>
    </location>
</feature>
<dbReference type="InterPro" id="IPR023011">
    <property type="entry name" value="ATP_synth_F0_asu_AS"/>
</dbReference>
<dbReference type="PRINTS" id="PR00123">
    <property type="entry name" value="ATPASEA"/>
</dbReference>
<keyword evidence="5 12" id="KW-0812">Transmembrane</keyword>
<evidence type="ECO:0000256" key="1">
    <source>
        <dbReference type="ARBA" id="ARBA00004141"/>
    </source>
</evidence>
<evidence type="ECO:0000256" key="2">
    <source>
        <dbReference type="ARBA" id="ARBA00006810"/>
    </source>
</evidence>
<organism evidence="13">
    <name type="scientific">Schmidtea mediterranea</name>
    <name type="common">Freshwater planarian flatworm</name>
    <dbReference type="NCBI Taxonomy" id="79327"/>
    <lineage>
        <taxon>Eukaryota</taxon>
        <taxon>Metazoa</taxon>
        <taxon>Spiralia</taxon>
        <taxon>Lophotrochozoa</taxon>
        <taxon>Platyhelminthes</taxon>
        <taxon>Rhabditophora</taxon>
        <taxon>Seriata</taxon>
        <taxon>Tricladida</taxon>
        <taxon>Continenticola</taxon>
        <taxon>Geoplanoidea</taxon>
        <taxon>Dugesiidae</taxon>
        <taxon>Schmidtea</taxon>
    </lineage>
</organism>
<dbReference type="GO" id="GO:0005743">
    <property type="term" value="C:mitochondrial inner membrane"/>
    <property type="evidence" value="ECO:0007669"/>
    <property type="project" value="UniProtKB-SubCell"/>
</dbReference>
<evidence type="ECO:0000313" key="13">
    <source>
        <dbReference type="EMBL" id="AJD22376.1"/>
    </source>
</evidence>
<dbReference type="GO" id="GO:0046933">
    <property type="term" value="F:proton-transporting ATP synthase activity, rotational mechanism"/>
    <property type="evidence" value="ECO:0007669"/>
    <property type="project" value="TreeGrafter"/>
</dbReference>
<keyword evidence="7 12" id="KW-1133">Transmembrane helix</keyword>
<feature type="transmembrane region" description="Helical" evidence="12">
    <location>
        <begin position="119"/>
        <end position="138"/>
    </location>
</feature>
<accession>A0A0B4VJ65</accession>
<evidence type="ECO:0000256" key="6">
    <source>
        <dbReference type="ARBA" id="ARBA00022781"/>
    </source>
</evidence>
<evidence type="ECO:0000256" key="7">
    <source>
        <dbReference type="ARBA" id="ARBA00022989"/>
    </source>
</evidence>
<dbReference type="Pfam" id="PF00119">
    <property type="entry name" value="ATP-synt_A"/>
    <property type="match status" value="1"/>
</dbReference>
<dbReference type="AlphaFoldDB" id="A0A0B4VJ65"/>
<feature type="transmembrane region" description="Helical" evidence="12">
    <location>
        <begin position="65"/>
        <end position="86"/>
    </location>
</feature>
<keyword evidence="8" id="KW-0406">Ion transport</keyword>
<gene>
    <name evidence="13" type="primary">ATP6</name>
</gene>
<sequence>MMTNIFSALDLKFFNSLFFDPWFILLVLLFVFIVDFYACNIYSLFGLFINFFNGLSLLVYGPFLFFSYIVFVFFFFFNLSGLFPYFFGISSHLFANLLVSVFVYFNIVLFGFYKDMVSYFSHFVPLGSGSLSFFLFFVEFLSFWIRIITLTLRLSVNMTAGHVFLHLFGSSFSSSFNIFLLLLVVFYMFFEVFVCVIQASVYCLLINSYVSD</sequence>
<evidence type="ECO:0000256" key="9">
    <source>
        <dbReference type="ARBA" id="ARBA00023136"/>
    </source>
</evidence>
<dbReference type="CDD" id="cd00310">
    <property type="entry name" value="ATP-synt_Fo_a_6"/>
    <property type="match status" value="1"/>
</dbReference>
<keyword evidence="9 12" id="KW-0472">Membrane</keyword>
<keyword evidence="13" id="KW-0496">Mitochondrion</keyword>
<evidence type="ECO:0000256" key="12">
    <source>
        <dbReference type="SAM" id="Phobius"/>
    </source>
</evidence>
<dbReference type="PROSITE" id="PS00449">
    <property type="entry name" value="ATPASE_A"/>
    <property type="match status" value="1"/>
</dbReference>
<protein>
    <recommendedName>
        <fullName evidence="11">ATP synthase subunit a</fullName>
    </recommendedName>
</protein>
<keyword evidence="6" id="KW-0375">Hydrogen ion transport</keyword>
<dbReference type="InterPro" id="IPR045083">
    <property type="entry name" value="ATP_synth_F0_asu_bact/mt"/>
</dbReference>
<dbReference type="SUPFAM" id="SSF81336">
    <property type="entry name" value="F1F0 ATP synthase subunit A"/>
    <property type="match status" value="1"/>
</dbReference>
<evidence type="ECO:0000256" key="3">
    <source>
        <dbReference type="ARBA" id="ARBA00022448"/>
    </source>
</evidence>
<reference evidence="13" key="1">
    <citation type="submission" date="2014-10" db="EMBL/GenBank/DDBJ databases">
        <title>Mitochondrial genomes for 'planarian' flatworms shows great divergence from the neodermatan gene order.</title>
        <authorList>
            <person name="Ross E."/>
            <person name="Blair D."/>
            <person name="Sanchez Alvarado A."/>
        </authorList>
    </citation>
    <scope>NUCLEOTIDE SEQUENCE</scope>
</reference>
<keyword evidence="4" id="KW-0138">CF(0)</keyword>
<evidence type="ECO:0000256" key="5">
    <source>
        <dbReference type="ARBA" id="ARBA00022692"/>
    </source>
</evidence>
<dbReference type="InterPro" id="IPR000568">
    <property type="entry name" value="ATP_synth_F0_asu"/>
</dbReference>
<proteinExistence type="inferred from homology"/>
<dbReference type="EMBL" id="KM821047">
    <property type="protein sequence ID" value="AJD22376.1"/>
    <property type="molecule type" value="Genomic_DNA"/>
</dbReference>
<comment type="subcellular location">
    <subcellularLocation>
        <location evidence="1">Membrane</location>
        <topology evidence="1">Multi-pass membrane protein</topology>
    </subcellularLocation>
    <subcellularLocation>
        <location evidence="11">Mitochondrion inner membrane</location>
        <topology evidence="11">Multi-pass membrane protein</topology>
    </subcellularLocation>
</comment>
<keyword evidence="10" id="KW-0066">ATP synthesis</keyword>
<evidence type="ECO:0000256" key="10">
    <source>
        <dbReference type="ARBA" id="ARBA00023310"/>
    </source>
</evidence>
<evidence type="ECO:0000256" key="4">
    <source>
        <dbReference type="ARBA" id="ARBA00022547"/>
    </source>
</evidence>
<comment type="similarity">
    <text evidence="2">Belongs to the ATPase A chain family.</text>
</comment>
<keyword evidence="3" id="KW-0813">Transport</keyword>
<dbReference type="GO" id="GO:0045259">
    <property type="term" value="C:proton-transporting ATP synthase complex"/>
    <property type="evidence" value="ECO:0007669"/>
    <property type="project" value="UniProtKB-KW"/>
</dbReference>
<evidence type="ECO:0000256" key="11">
    <source>
        <dbReference type="RuleBase" id="RU004450"/>
    </source>
</evidence>
<evidence type="ECO:0000256" key="8">
    <source>
        <dbReference type="ARBA" id="ARBA00023065"/>
    </source>
</evidence>
<feature type="transmembrane region" description="Helical" evidence="12">
    <location>
        <begin position="93"/>
        <end position="113"/>
    </location>
</feature>
<dbReference type="Gene3D" id="1.20.120.220">
    <property type="entry name" value="ATP synthase, F0 complex, subunit A"/>
    <property type="match status" value="1"/>
</dbReference>
<dbReference type="NCBIfam" id="TIGR01131">
    <property type="entry name" value="ATP_synt_6_or_A"/>
    <property type="match status" value="1"/>
</dbReference>
<dbReference type="PANTHER" id="PTHR11410">
    <property type="entry name" value="ATP SYNTHASE SUBUNIT A"/>
    <property type="match status" value="1"/>
</dbReference>
<geneLocation type="mitochondrion" evidence="13"/>
<dbReference type="PANTHER" id="PTHR11410:SF0">
    <property type="entry name" value="ATP SYNTHASE SUBUNIT A"/>
    <property type="match status" value="1"/>
</dbReference>